<dbReference type="Gene3D" id="3.30.1360.120">
    <property type="entry name" value="Probable tRNA modification gtpase trme, domain 1"/>
    <property type="match status" value="1"/>
</dbReference>
<dbReference type="PANTHER" id="PTHR42714">
    <property type="entry name" value="TRNA MODIFICATION GTPASE GTPBP3"/>
    <property type="match status" value="1"/>
</dbReference>
<comment type="caution">
    <text evidence="2">The sequence shown here is derived from an EMBL/GenBank/DDBJ whole genome shotgun (WGS) entry which is preliminary data.</text>
</comment>
<dbReference type="CDD" id="cd04164">
    <property type="entry name" value="trmE"/>
    <property type="match status" value="1"/>
</dbReference>
<evidence type="ECO:0000313" key="2">
    <source>
        <dbReference type="EMBL" id="MCO6044983.1"/>
    </source>
</evidence>
<dbReference type="Pfam" id="PF01926">
    <property type="entry name" value="MMR_HSR1"/>
    <property type="match status" value="1"/>
</dbReference>
<dbReference type="PANTHER" id="PTHR42714:SF2">
    <property type="entry name" value="TRNA MODIFICATION GTPASE GTPBP3, MITOCHONDRIAL"/>
    <property type="match status" value="1"/>
</dbReference>
<dbReference type="NCBIfam" id="TIGR00231">
    <property type="entry name" value="small_GTP"/>
    <property type="match status" value="1"/>
</dbReference>
<dbReference type="GO" id="GO:0005525">
    <property type="term" value="F:GTP binding"/>
    <property type="evidence" value="ECO:0007669"/>
    <property type="project" value="InterPro"/>
</dbReference>
<dbReference type="InterPro" id="IPR027266">
    <property type="entry name" value="TrmE/GcvT-like"/>
</dbReference>
<dbReference type="SUPFAM" id="SSF103025">
    <property type="entry name" value="Folate-binding domain"/>
    <property type="match status" value="1"/>
</dbReference>
<evidence type="ECO:0000259" key="1">
    <source>
        <dbReference type="Pfam" id="PF01926"/>
    </source>
</evidence>
<dbReference type="GO" id="GO:0030488">
    <property type="term" value="P:tRNA methylation"/>
    <property type="evidence" value="ECO:0007669"/>
    <property type="project" value="TreeGrafter"/>
</dbReference>
<dbReference type="InterPro" id="IPR027417">
    <property type="entry name" value="P-loop_NTPase"/>
</dbReference>
<dbReference type="AlphaFoldDB" id="A0A9X2JHT8"/>
<reference evidence="2" key="1">
    <citation type="submission" date="2022-06" db="EMBL/GenBank/DDBJ databases">
        <title>Aeoliella straminimaris, a novel planctomycete from sediments.</title>
        <authorList>
            <person name="Vitorino I.R."/>
            <person name="Lage O.M."/>
        </authorList>
    </citation>
    <scope>NUCLEOTIDE SEQUENCE</scope>
    <source>
        <strain evidence="2">ICT_H6.2</strain>
    </source>
</reference>
<dbReference type="InterPro" id="IPR005225">
    <property type="entry name" value="Small_GTP-bd"/>
</dbReference>
<organism evidence="2 3">
    <name type="scientific">Aeoliella straminimaris</name>
    <dbReference type="NCBI Taxonomy" id="2954799"/>
    <lineage>
        <taxon>Bacteria</taxon>
        <taxon>Pseudomonadati</taxon>
        <taxon>Planctomycetota</taxon>
        <taxon>Planctomycetia</taxon>
        <taxon>Pirellulales</taxon>
        <taxon>Lacipirellulaceae</taxon>
        <taxon>Aeoliella</taxon>
    </lineage>
</organism>
<accession>A0A9X2JHT8</accession>
<dbReference type="Gene3D" id="3.40.50.300">
    <property type="entry name" value="P-loop containing nucleotide triphosphate hydrolases"/>
    <property type="match status" value="1"/>
</dbReference>
<dbReference type="SUPFAM" id="SSF52540">
    <property type="entry name" value="P-loop containing nucleoside triphosphate hydrolases"/>
    <property type="match status" value="1"/>
</dbReference>
<proteinExistence type="predicted"/>
<dbReference type="Proteomes" id="UP001155241">
    <property type="component" value="Unassembled WGS sequence"/>
</dbReference>
<dbReference type="RefSeq" id="WP_252853096.1">
    <property type="nucleotide sequence ID" value="NZ_JAMXLR010000051.1"/>
</dbReference>
<dbReference type="EMBL" id="JAMXLR010000051">
    <property type="protein sequence ID" value="MCO6044983.1"/>
    <property type="molecule type" value="Genomic_DNA"/>
</dbReference>
<dbReference type="PRINTS" id="PR00449">
    <property type="entry name" value="RASTRNSFRMNG"/>
</dbReference>
<dbReference type="GO" id="GO:0002098">
    <property type="term" value="P:tRNA wobble uridine modification"/>
    <property type="evidence" value="ECO:0007669"/>
    <property type="project" value="TreeGrafter"/>
</dbReference>
<name>A0A9X2JHT8_9BACT</name>
<evidence type="ECO:0000313" key="3">
    <source>
        <dbReference type="Proteomes" id="UP001155241"/>
    </source>
</evidence>
<dbReference type="InterPro" id="IPR006073">
    <property type="entry name" value="GTP-bd"/>
</dbReference>
<feature type="domain" description="G" evidence="1">
    <location>
        <begin position="192"/>
        <end position="307"/>
    </location>
</feature>
<gene>
    <name evidence="2" type="ORF">NG895_13820</name>
</gene>
<protein>
    <submittedName>
        <fullName evidence="2">GTP-binding protein</fullName>
    </submittedName>
</protein>
<dbReference type="GO" id="GO:0005829">
    <property type="term" value="C:cytosol"/>
    <property type="evidence" value="ECO:0007669"/>
    <property type="project" value="TreeGrafter"/>
</dbReference>
<keyword evidence="3" id="KW-1185">Reference proteome</keyword>
<dbReference type="InterPro" id="IPR031168">
    <property type="entry name" value="G_TrmE"/>
</dbReference>
<sequence>MSDPMIDHHPDHKPTVCVLTPHGRGAIAVVSVDGPDAADVVAPLFVAASGKRLAEIPQGRVAFGRWSVAGREEVVVTRFAGRVEIHCHGGIAASRALVESLVEVGCQRVDPVSWLITSGHDPLAAAASELLGRAPTEKAALVLLDQWSGALRTEIERIIALLDSELWDEVQQAIQTLSDRWPLGKRLTQPARVVLTGPPNVGKSSLINALVGYERAIVFDLPGTTRDVVTATTAIDGWAVELIDTAGLRLQATGVEQAGIELAQRALARADLVLRVADAQNHLAGREPATVFDDWVEGKPMIQVINKVDLLATDQREQLSPQADDSLVATSATTGEGVETLLERIADVVVPQEPPAGAAVPVTESQHGSLTTALGYLVKLDSAKTKETLLAMLG</sequence>